<proteinExistence type="predicted"/>
<evidence type="ECO:0000313" key="3">
    <source>
        <dbReference type="EMBL" id="MCS0608821.1"/>
    </source>
</evidence>
<comment type="caution">
    <text evidence="3">The sequence shown here is derived from an EMBL/GenBank/DDBJ whole genome shotgun (WGS) entry which is preliminary data.</text>
</comment>
<dbReference type="RefSeq" id="WP_258856488.1">
    <property type="nucleotide sequence ID" value="NZ_JANUGV010000002.1"/>
</dbReference>
<name>A0ABT2BK82_9BURK</name>
<organism evidence="3 4">
    <name type="scientific">Massilia solisilvae</name>
    <dbReference type="NCBI Taxonomy" id="1811225"/>
    <lineage>
        <taxon>Bacteria</taxon>
        <taxon>Pseudomonadati</taxon>
        <taxon>Pseudomonadota</taxon>
        <taxon>Betaproteobacteria</taxon>
        <taxon>Burkholderiales</taxon>
        <taxon>Oxalobacteraceae</taxon>
        <taxon>Telluria group</taxon>
        <taxon>Massilia</taxon>
    </lineage>
</organism>
<dbReference type="Gene3D" id="3.30.1150.10">
    <property type="match status" value="1"/>
</dbReference>
<reference evidence="3 4" key="1">
    <citation type="submission" date="2022-08" db="EMBL/GenBank/DDBJ databases">
        <title>Reclassification of Massilia species as members of the genera Telluria, Duganella, Pseudoduganella, Mokoshia gen. nov. and Zemynaea gen. nov. using orthogonal and non-orthogonal genome-based approaches.</title>
        <authorList>
            <person name="Bowman J.P."/>
        </authorList>
    </citation>
    <scope>NUCLEOTIDE SEQUENCE [LARGE SCALE GENOMIC DNA]</scope>
    <source>
        <strain evidence="3 4">JCM 31607</strain>
    </source>
</reference>
<feature type="compositionally biased region" description="Basic and acidic residues" evidence="1">
    <location>
        <begin position="101"/>
        <end position="196"/>
    </location>
</feature>
<feature type="compositionally biased region" description="Basic and acidic residues" evidence="1">
    <location>
        <begin position="292"/>
        <end position="310"/>
    </location>
</feature>
<protein>
    <submittedName>
        <fullName evidence="3">Cell envelope integrity protein TolA</fullName>
    </submittedName>
</protein>
<evidence type="ECO:0000256" key="2">
    <source>
        <dbReference type="SAM" id="Phobius"/>
    </source>
</evidence>
<gene>
    <name evidence="3" type="primary">tolA</name>
    <name evidence="3" type="ORF">NX773_11655</name>
</gene>
<feature type="transmembrane region" description="Helical" evidence="2">
    <location>
        <begin position="20"/>
        <end position="39"/>
    </location>
</feature>
<keyword evidence="2" id="KW-1133">Transmembrane helix</keyword>
<feature type="compositionally biased region" description="Pro residues" evidence="1">
    <location>
        <begin position="62"/>
        <end position="71"/>
    </location>
</feature>
<sequence length="310" mass="33992">MKQASSGPYRVPPEPRRWSAIVLAVAVHAFLLTFLWVGISWQNNKPAAVEAEVWDMKVQTAAPPPPPPAEAPEPEPEPQPEPAPAPKVVEQPAPPAPAPDIRLEQEKKRKEELRKKELAEEKKREELKAKELADKKAKEEAKKEADKKAKEEAARKEAEKKAEELKKKEAEKAEKAAKAKAEAQKKALLDKQRAQDMARMMAQAGAGTSGTAAKATAPRRDAGYEAALRAKIKSMTSYAGNTDVPGNPTVTFKVEQLPTGEIISVRKVKSSGMPEFDDAVERGISKSSPLPKKKDGTVERSLEISFQMKD</sequence>
<accession>A0ABT2BK82</accession>
<evidence type="ECO:0000313" key="4">
    <source>
        <dbReference type="Proteomes" id="UP001205861"/>
    </source>
</evidence>
<keyword evidence="2" id="KW-0812">Transmembrane</keyword>
<dbReference type="Proteomes" id="UP001205861">
    <property type="component" value="Unassembled WGS sequence"/>
</dbReference>
<evidence type="ECO:0000256" key="1">
    <source>
        <dbReference type="SAM" id="MobiDB-lite"/>
    </source>
</evidence>
<keyword evidence="4" id="KW-1185">Reference proteome</keyword>
<dbReference type="NCBIfam" id="TIGR02794">
    <property type="entry name" value="tolA_full"/>
    <property type="match status" value="1"/>
</dbReference>
<dbReference type="InterPro" id="IPR014161">
    <property type="entry name" value="Tol-Pal_TolA"/>
</dbReference>
<dbReference type="EMBL" id="JANUGV010000002">
    <property type="protein sequence ID" value="MCS0608821.1"/>
    <property type="molecule type" value="Genomic_DNA"/>
</dbReference>
<feature type="compositionally biased region" description="Low complexity" evidence="1">
    <location>
        <begin position="197"/>
        <end position="216"/>
    </location>
</feature>
<dbReference type="Pfam" id="PF13103">
    <property type="entry name" value="TonB_2"/>
    <property type="match status" value="1"/>
</dbReference>
<keyword evidence="2" id="KW-0472">Membrane</keyword>
<dbReference type="SUPFAM" id="SSF74653">
    <property type="entry name" value="TolA/TonB C-terminal domain"/>
    <property type="match status" value="1"/>
</dbReference>
<feature type="region of interest" description="Disordered" evidence="1">
    <location>
        <begin position="274"/>
        <end position="310"/>
    </location>
</feature>
<feature type="region of interest" description="Disordered" evidence="1">
    <location>
        <begin position="58"/>
        <end position="219"/>
    </location>
</feature>